<dbReference type="PANTHER" id="PTHR38790">
    <property type="entry name" value="2EXR DOMAIN-CONTAINING PROTEIN-RELATED"/>
    <property type="match status" value="1"/>
</dbReference>
<evidence type="ECO:0000313" key="1">
    <source>
        <dbReference type="EMBL" id="KAK8090869.1"/>
    </source>
</evidence>
<reference evidence="1 2" key="1">
    <citation type="submission" date="2023-01" db="EMBL/GenBank/DDBJ databases">
        <title>Analysis of 21 Apiospora genomes using comparative genomics revels a genus with tremendous synthesis potential of carbohydrate active enzymes and secondary metabolites.</title>
        <authorList>
            <person name="Sorensen T."/>
        </authorList>
    </citation>
    <scope>NUCLEOTIDE SEQUENCE [LARGE SCALE GENOMIC DNA]</scope>
    <source>
        <strain evidence="1 2">CBS 135458</strain>
    </source>
</reference>
<dbReference type="RefSeq" id="XP_066722415.1">
    <property type="nucleotide sequence ID" value="XM_066851783.1"/>
</dbReference>
<organism evidence="1 2">
    <name type="scientific">Apiospora phragmitis</name>
    <dbReference type="NCBI Taxonomy" id="2905665"/>
    <lineage>
        <taxon>Eukaryota</taxon>
        <taxon>Fungi</taxon>
        <taxon>Dikarya</taxon>
        <taxon>Ascomycota</taxon>
        <taxon>Pezizomycotina</taxon>
        <taxon>Sordariomycetes</taxon>
        <taxon>Xylariomycetidae</taxon>
        <taxon>Amphisphaeriales</taxon>
        <taxon>Apiosporaceae</taxon>
        <taxon>Apiospora</taxon>
    </lineage>
</organism>
<comment type="caution">
    <text evidence="1">The sequence shown here is derived from an EMBL/GenBank/DDBJ whole genome shotgun (WGS) entry which is preliminary data.</text>
</comment>
<proteinExistence type="predicted"/>
<dbReference type="Proteomes" id="UP001480595">
    <property type="component" value="Unassembled WGS sequence"/>
</dbReference>
<sequence>MHQLQHRPSLVERFQAQLVNQQDTSPLKKLPPEVRTHIYKYALTEGPAESVQHHQFAVRYDHNDEQLTPRPSFGTPSVTRNIAGFDWVRPGNPSAMVIFVGLLQTCKFVYLESVSIPWTQREHKFYFFRGLPRQADNLAQARFERFFSKTSLEQSPVPGQRYWDLIRSIRIFPQMYWLEDSSHKNLIWVVSNTKWFSNVESLRMTFRRGDWWYWERDETLTINPFRNGGSNQQMHQDMLTTRQGGQVPFVENTWGLAFEKMPKLKTLIIDFETSKDKKQEMEEIVKWAQKWKFPAATTPGEPTRHFSAESNPVEKMSWQGLPYHWGDFCVGCHKPRWGPINPDCPDCMEENKLKGWGYGPRLLVWTLSWYSVRKD</sequence>
<dbReference type="GeneID" id="92084846"/>
<evidence type="ECO:0000313" key="2">
    <source>
        <dbReference type="Proteomes" id="UP001480595"/>
    </source>
</evidence>
<accession>A0ABR1X685</accession>
<name>A0ABR1X685_9PEZI</name>
<keyword evidence="2" id="KW-1185">Reference proteome</keyword>
<protein>
    <submittedName>
        <fullName evidence="1">Uncharacterized protein</fullName>
    </submittedName>
</protein>
<dbReference type="EMBL" id="JAQQWL010000001">
    <property type="protein sequence ID" value="KAK8090869.1"/>
    <property type="molecule type" value="Genomic_DNA"/>
</dbReference>
<gene>
    <name evidence="1" type="ORF">PG994_000374</name>
</gene>